<dbReference type="Gene3D" id="3.40.720.10">
    <property type="entry name" value="Alkaline Phosphatase, subunit A"/>
    <property type="match status" value="1"/>
</dbReference>
<dbReference type="AlphaFoldDB" id="A0AAW2YNX2"/>
<dbReference type="GO" id="GO:0016787">
    <property type="term" value="F:hydrolase activity"/>
    <property type="evidence" value="ECO:0007669"/>
    <property type="project" value="UniProtKB-ARBA"/>
</dbReference>
<gene>
    <name evidence="2" type="ORF">AKO1_007902</name>
</gene>
<dbReference type="InterPro" id="IPR002591">
    <property type="entry name" value="Phosphodiest/P_Trfase"/>
</dbReference>
<reference evidence="2 3" key="1">
    <citation type="submission" date="2024-03" db="EMBL/GenBank/DDBJ databases">
        <title>The Acrasis kona genome and developmental transcriptomes reveal deep origins of eukaryotic multicellular pathways.</title>
        <authorList>
            <person name="Sheikh S."/>
            <person name="Fu C.-J."/>
            <person name="Brown M.W."/>
            <person name="Baldauf S.L."/>
        </authorList>
    </citation>
    <scope>NUCLEOTIDE SEQUENCE [LARGE SCALE GENOMIC DNA]</scope>
    <source>
        <strain evidence="2 3">ATCC MYA-3509</strain>
    </source>
</reference>
<dbReference type="SUPFAM" id="SSF53649">
    <property type="entry name" value="Alkaline phosphatase-like"/>
    <property type="match status" value="1"/>
</dbReference>
<feature type="transmembrane region" description="Helical" evidence="1">
    <location>
        <begin position="24"/>
        <end position="46"/>
    </location>
</feature>
<keyword evidence="1" id="KW-1133">Transmembrane helix</keyword>
<dbReference type="InterPro" id="IPR017850">
    <property type="entry name" value="Alkaline_phosphatase_core_sf"/>
</dbReference>
<dbReference type="PANTHER" id="PTHR10151:SF120">
    <property type="entry name" value="BIS(5'-ADENOSYL)-TRIPHOSPHATASE"/>
    <property type="match status" value="1"/>
</dbReference>
<sequence length="451" mass="50951">MPVYSDEVTHDEDVHTKYKSHSTYALLTLLTTVIATFSITLAMIVITGGTKKNTNIQTDSRTNKTVILISIDGFRWDFFEKYSSSCPNMRDRIFNGKNKQNRKGVTTTKMVPVFPSKTFPNHISLVTGVYPEDHGIVSNNMYNPMDKSSFSMSTKDTKWWGMGNAEPIWVTCEKQNVTTATFFWPGSNIKIKGYTPTYFEEDYNGGIKYSARVDKLLSYLSLDKRPHLLLTYFEGVDSAAHTYGPDADQVSTAIKLVDDAIGRLLDGLDERNVDANIVVVSDHGMASMDKQNTVLLSEFYPDIMKYKVVNEGPLMDIFTNDSSVKDVYDGIMRAKNDYNLTQIEVYLKESIPREYHYSDNDLIAPIVIEAKVGWKVLRSSRSYSTKGDHGFNNTAPEMGAFFLANGPLLRNDGSVQRQFDNIHLYSLLAKMLNVTESPTKGSWRSVQYLLN</sequence>
<keyword evidence="1" id="KW-0812">Transmembrane</keyword>
<dbReference type="PANTHER" id="PTHR10151">
    <property type="entry name" value="ECTONUCLEOTIDE PYROPHOSPHATASE/PHOSPHODIESTERASE"/>
    <property type="match status" value="1"/>
</dbReference>
<dbReference type="Gene3D" id="3.30.1360.180">
    <property type="match status" value="1"/>
</dbReference>
<comment type="caution">
    <text evidence="2">The sequence shown here is derived from an EMBL/GenBank/DDBJ whole genome shotgun (WGS) entry which is preliminary data.</text>
</comment>
<proteinExistence type="predicted"/>
<name>A0AAW2YNX2_9EUKA</name>
<evidence type="ECO:0000313" key="2">
    <source>
        <dbReference type="EMBL" id="KAL0479027.1"/>
    </source>
</evidence>
<dbReference type="CDD" id="cd16018">
    <property type="entry name" value="Enpp"/>
    <property type="match status" value="1"/>
</dbReference>
<keyword evidence="3" id="KW-1185">Reference proteome</keyword>
<dbReference type="Pfam" id="PF01663">
    <property type="entry name" value="Phosphodiest"/>
    <property type="match status" value="1"/>
</dbReference>
<dbReference type="EMBL" id="JAOPGA020000496">
    <property type="protein sequence ID" value="KAL0479027.1"/>
    <property type="molecule type" value="Genomic_DNA"/>
</dbReference>
<dbReference type="Proteomes" id="UP001431209">
    <property type="component" value="Unassembled WGS sequence"/>
</dbReference>
<evidence type="ECO:0000313" key="3">
    <source>
        <dbReference type="Proteomes" id="UP001431209"/>
    </source>
</evidence>
<protein>
    <submittedName>
        <fullName evidence="2">Ectonucleotide pyrophosphatase/phosphodiesterase family member</fullName>
    </submittedName>
</protein>
<keyword evidence="1" id="KW-0472">Membrane</keyword>
<organism evidence="2 3">
    <name type="scientific">Acrasis kona</name>
    <dbReference type="NCBI Taxonomy" id="1008807"/>
    <lineage>
        <taxon>Eukaryota</taxon>
        <taxon>Discoba</taxon>
        <taxon>Heterolobosea</taxon>
        <taxon>Tetramitia</taxon>
        <taxon>Eutetramitia</taxon>
        <taxon>Acrasidae</taxon>
        <taxon>Acrasis</taxon>
    </lineage>
</organism>
<evidence type="ECO:0000256" key="1">
    <source>
        <dbReference type="SAM" id="Phobius"/>
    </source>
</evidence>
<accession>A0AAW2YNX2</accession>